<dbReference type="Proteomes" id="UP000203066">
    <property type="component" value="Segment"/>
</dbReference>
<proteinExistence type="predicted"/>
<dbReference type="GeneID" id="31050559"/>
<reference evidence="1 2" key="1">
    <citation type="journal article" date="2016" name="Genome Biol. Evol.">
        <title>Genome Sequencing of the Behavior Manipulating Virus LbFV Reveals a Possible New Virus Family.</title>
        <authorList>
            <person name="Lepetit D."/>
            <person name="Gillet B."/>
            <person name="Hughes S."/>
            <person name="Kraaijeveld K."/>
            <person name="Varaldi J."/>
        </authorList>
    </citation>
    <scope>NUCLEOTIDE SEQUENCE [LARGE SCALE GENOMIC DNA]</scope>
    <source>
        <strain evidence="1">Valence Gotheron</strain>
    </source>
</reference>
<dbReference type="RefSeq" id="YP_009345686.1">
    <property type="nucleotide sequence ID" value="NC_033778.1"/>
</dbReference>
<protein>
    <submittedName>
        <fullName evidence="1">Uncharacterized protein</fullName>
    </submittedName>
</protein>
<organism evidence="1 2">
    <name type="scientific">Leptopilina boulardi filamentous virus</name>
    <dbReference type="NCBI Taxonomy" id="552509"/>
    <lineage>
        <taxon>Viruses</taxon>
        <taxon>Viruses incertae sedis</taxon>
        <taxon>Naldaviricetes</taxon>
        <taxon>Lefavirales</taxon>
        <taxon>Filamentoviridae</taxon>
        <taxon>Alphafilamentovirus</taxon>
        <taxon>Alphafilamentovirus leboulardi</taxon>
    </lineage>
</organism>
<name>A0A1S5YD41_9VIRU</name>
<dbReference type="EMBL" id="KY009685">
    <property type="protein sequence ID" value="AQQ80002.1"/>
    <property type="molecule type" value="Genomic_DNA"/>
</dbReference>
<dbReference type="KEGG" id="vg:31050559"/>
<keyword evidence="2" id="KW-1185">Reference proteome</keyword>
<gene>
    <name evidence="1" type="ORF">LbFV_ORF82</name>
</gene>
<sequence>MYLKNIFYTLTITVLCFHFNEATTIVKNMETIEADRGHAMYLCSKENFEKSEASKTCEWIDGRFSEPNICTIHTRCNIQPTLENKISCNSFLIHTLKNNNGELVRD</sequence>
<evidence type="ECO:0000313" key="2">
    <source>
        <dbReference type="Proteomes" id="UP000203066"/>
    </source>
</evidence>
<evidence type="ECO:0000313" key="1">
    <source>
        <dbReference type="EMBL" id="AQQ80002.1"/>
    </source>
</evidence>
<accession>A0A1S5YD41</accession>